<dbReference type="EMBL" id="CP022315">
    <property type="protein sequence ID" value="ASK62951.1"/>
    <property type="molecule type" value="Genomic_DNA"/>
</dbReference>
<proteinExistence type="predicted"/>
<dbReference type="Pfam" id="PF21106">
    <property type="entry name" value="YtxK_like"/>
    <property type="match status" value="1"/>
</dbReference>
<dbReference type="PRINTS" id="PR00507">
    <property type="entry name" value="N12N6MTFRASE"/>
</dbReference>
<organism evidence="3 4">
    <name type="scientific">Virgibacillus phasianinus</name>
    <dbReference type="NCBI Taxonomy" id="2017483"/>
    <lineage>
        <taxon>Bacteria</taxon>
        <taxon>Bacillati</taxon>
        <taxon>Bacillota</taxon>
        <taxon>Bacilli</taxon>
        <taxon>Bacillales</taxon>
        <taxon>Bacillaceae</taxon>
        <taxon>Virgibacillus</taxon>
    </lineage>
</organism>
<keyword evidence="3" id="KW-0808">Transferase</keyword>
<dbReference type="SUPFAM" id="SSF53335">
    <property type="entry name" value="S-adenosyl-L-methionine-dependent methyltransferases"/>
    <property type="match status" value="1"/>
</dbReference>
<dbReference type="InterPro" id="IPR016843">
    <property type="entry name" value="S-AdoMet-dep_Ade-MeTrfase_prd"/>
</dbReference>
<protein>
    <submittedName>
        <fullName evidence="3">SAM-dependent methyltransferase</fullName>
    </submittedName>
</protein>
<dbReference type="Gene3D" id="3.40.50.150">
    <property type="entry name" value="Vaccinia Virus protein VP39"/>
    <property type="match status" value="1"/>
</dbReference>
<reference evidence="3 4" key="1">
    <citation type="submission" date="2017-07" db="EMBL/GenBank/DDBJ databases">
        <title>Virgibacillus sp. LM2416.</title>
        <authorList>
            <person name="Tak E.J."/>
            <person name="Bae J.-W."/>
        </authorList>
    </citation>
    <scope>NUCLEOTIDE SEQUENCE [LARGE SCALE GENOMIC DNA]</scope>
    <source>
        <strain evidence="3 4">LM2416</strain>
    </source>
</reference>
<dbReference type="GO" id="GO:0032259">
    <property type="term" value="P:methylation"/>
    <property type="evidence" value="ECO:0007669"/>
    <property type="project" value="UniProtKB-KW"/>
</dbReference>
<dbReference type="Pfam" id="PF02384">
    <property type="entry name" value="N6_Mtase"/>
    <property type="match status" value="1"/>
</dbReference>
<accession>A0A220U534</accession>
<evidence type="ECO:0000313" key="3">
    <source>
        <dbReference type="EMBL" id="ASK62951.1"/>
    </source>
</evidence>
<dbReference type="OrthoDB" id="9788159at2"/>
<dbReference type="KEGG" id="vil:CFK37_12755"/>
<feature type="domain" description="YtxK-like N-terminal helical" evidence="2">
    <location>
        <begin position="8"/>
        <end position="85"/>
    </location>
</feature>
<evidence type="ECO:0000259" key="1">
    <source>
        <dbReference type="Pfam" id="PF02384"/>
    </source>
</evidence>
<dbReference type="InterPro" id="IPR052933">
    <property type="entry name" value="DNA_Protect_Modify"/>
</dbReference>
<keyword evidence="4" id="KW-1185">Reference proteome</keyword>
<dbReference type="Gene3D" id="1.10.150.470">
    <property type="match status" value="1"/>
</dbReference>
<dbReference type="InterPro" id="IPR029063">
    <property type="entry name" value="SAM-dependent_MTases_sf"/>
</dbReference>
<keyword evidence="3" id="KW-0489">Methyltransferase</keyword>
<gene>
    <name evidence="3" type="ORF">CFK37_12755</name>
</gene>
<dbReference type="Proteomes" id="UP000198312">
    <property type="component" value="Chromosome"/>
</dbReference>
<dbReference type="CDD" id="cd02440">
    <property type="entry name" value="AdoMet_MTases"/>
    <property type="match status" value="1"/>
</dbReference>
<dbReference type="GO" id="GO:0003677">
    <property type="term" value="F:DNA binding"/>
    <property type="evidence" value="ECO:0007669"/>
    <property type="project" value="InterPro"/>
</dbReference>
<evidence type="ECO:0000313" key="4">
    <source>
        <dbReference type="Proteomes" id="UP000198312"/>
    </source>
</evidence>
<feature type="domain" description="DNA methylase adenine-specific" evidence="1">
    <location>
        <begin position="94"/>
        <end position="293"/>
    </location>
</feature>
<dbReference type="PIRSF" id="PIRSF026567">
    <property type="entry name" value="Adenine_mtase_bact_prd"/>
    <property type="match status" value="1"/>
</dbReference>
<dbReference type="PANTHER" id="PTHR41313">
    <property type="entry name" value="ADENINE-SPECIFIC METHYLTRANSFERASE"/>
    <property type="match status" value="1"/>
</dbReference>
<evidence type="ECO:0000259" key="2">
    <source>
        <dbReference type="Pfam" id="PF21106"/>
    </source>
</evidence>
<dbReference type="InterPro" id="IPR048375">
    <property type="entry name" value="YtxK-like_N"/>
</dbReference>
<name>A0A220U534_9BACI</name>
<dbReference type="AlphaFoldDB" id="A0A220U534"/>
<dbReference type="InterPro" id="IPR003356">
    <property type="entry name" value="DNA_methylase_A-5"/>
</dbReference>
<dbReference type="RefSeq" id="WP_089062210.1">
    <property type="nucleotide sequence ID" value="NZ_CP022315.1"/>
</dbReference>
<dbReference type="GO" id="GO:0008170">
    <property type="term" value="F:N-methyltransferase activity"/>
    <property type="evidence" value="ECO:0007669"/>
    <property type="project" value="InterPro"/>
</dbReference>
<sequence length="330" mass="37221">MNKTTIEVFYEWIDHTTEMIQQHKDLPYLDCLALVLESLLEQNFNDGANSLLTNNIQKQLQEMDLSSFSSDDIRKATQLAILKGMKGSTQQQHVMTPDTIALLAGYLAGKVLDKQEKVRVFDPASGTGNLLETVIRHLGKETTGYGSEIDQTLLKLSVATANLQKLSVDFFHQDSLRPFLLDPVDMVVSDLPVGYYPDDVNASQYKLHADKGHSYSHHLFIEQGINYVQSGGYLIFIIPEFLFDSDQAEQLRAYLHEYVHIVGVLHLPESTFKSKNNAKSILILQKKGKNTSAPKQPLLVKLPSLKNTRAMEDILGQMNTWFSSYLTDEQ</sequence>
<dbReference type="PANTHER" id="PTHR41313:SF1">
    <property type="entry name" value="DNA METHYLASE ADENINE-SPECIFIC DOMAIN-CONTAINING PROTEIN"/>
    <property type="match status" value="1"/>
</dbReference>